<name>A0ABT9JC14_9RHOB</name>
<dbReference type="Proteomes" id="UP001224997">
    <property type="component" value="Unassembled WGS sequence"/>
</dbReference>
<feature type="transmembrane region" description="Helical" evidence="1">
    <location>
        <begin position="21"/>
        <end position="43"/>
    </location>
</feature>
<reference evidence="2 3" key="1">
    <citation type="submission" date="2023-08" db="EMBL/GenBank/DDBJ databases">
        <authorList>
            <person name="Park J.-S."/>
        </authorList>
    </citation>
    <scope>NUCLEOTIDE SEQUENCE [LARGE SCALE GENOMIC DNA]</scope>
    <source>
        <strain evidence="2 3">2205BS29-5</strain>
    </source>
</reference>
<accession>A0ABT9JC14</accession>
<keyword evidence="1" id="KW-0472">Membrane</keyword>
<evidence type="ECO:0000313" key="2">
    <source>
        <dbReference type="EMBL" id="MDP5307353.1"/>
    </source>
</evidence>
<proteinExistence type="predicted"/>
<organism evidence="2 3">
    <name type="scientific">Paracoccus spongiarum</name>
    <dbReference type="NCBI Taxonomy" id="3064387"/>
    <lineage>
        <taxon>Bacteria</taxon>
        <taxon>Pseudomonadati</taxon>
        <taxon>Pseudomonadota</taxon>
        <taxon>Alphaproteobacteria</taxon>
        <taxon>Rhodobacterales</taxon>
        <taxon>Paracoccaceae</taxon>
        <taxon>Paracoccus</taxon>
    </lineage>
</organism>
<feature type="transmembrane region" description="Helical" evidence="1">
    <location>
        <begin position="145"/>
        <end position="163"/>
    </location>
</feature>
<feature type="transmembrane region" description="Helical" evidence="1">
    <location>
        <begin position="212"/>
        <end position="229"/>
    </location>
</feature>
<keyword evidence="1" id="KW-1133">Transmembrane helix</keyword>
<feature type="transmembrane region" description="Helical" evidence="1">
    <location>
        <begin position="93"/>
        <end position="111"/>
    </location>
</feature>
<gene>
    <name evidence="2" type="ORF">Q5Y72_09635</name>
</gene>
<evidence type="ECO:0000313" key="3">
    <source>
        <dbReference type="Proteomes" id="UP001224997"/>
    </source>
</evidence>
<feature type="transmembrane region" description="Helical" evidence="1">
    <location>
        <begin position="63"/>
        <end position="81"/>
    </location>
</feature>
<keyword evidence="3" id="KW-1185">Reference proteome</keyword>
<evidence type="ECO:0000256" key="1">
    <source>
        <dbReference type="SAM" id="Phobius"/>
    </source>
</evidence>
<feature type="transmembrane region" description="Helical" evidence="1">
    <location>
        <begin position="184"/>
        <end position="206"/>
    </location>
</feature>
<keyword evidence="1" id="KW-0812">Transmembrane</keyword>
<dbReference type="EMBL" id="JAVAMQ010000007">
    <property type="protein sequence ID" value="MDP5307353.1"/>
    <property type="molecule type" value="Genomic_DNA"/>
</dbReference>
<protein>
    <recommendedName>
        <fullName evidence="4">DUF998 domain-containing protein</fullName>
    </recommendedName>
</protein>
<comment type="caution">
    <text evidence="2">The sequence shown here is derived from an EMBL/GenBank/DDBJ whole genome shotgun (WGS) entry which is preliminary data.</text>
</comment>
<dbReference type="RefSeq" id="WP_305963197.1">
    <property type="nucleotide sequence ID" value="NZ_JAVAMQ010000007.1"/>
</dbReference>
<sequence length="246" mass="26254">MGDPRGARQKAENDLVLSFLAVRRSIGALGFFLPLALIAFGMVAPQGILRSMSAAYYGPMREVFVGTLCAQAVFLWAYEGFRPNSGEIISDRATARVAAVAAALIAFSPTSPQGILPAEGPFDPARDCTLLQCVLGVGTADKLHLVAAAIYFAALAVCCLVLFPRGEVDSAEKAASNRIYRICGWLIVLSIGAVGVLFATGLDVALLALRPVFWLEVVATFAFATSWMVKGDALRPLVRGMARMRR</sequence>
<evidence type="ECO:0008006" key="4">
    <source>
        <dbReference type="Google" id="ProtNLM"/>
    </source>
</evidence>